<dbReference type="AlphaFoldDB" id="A0A4Y1ZU99"/>
<evidence type="ECO:0000313" key="2">
    <source>
        <dbReference type="Proteomes" id="UP000499080"/>
    </source>
</evidence>
<dbReference type="EMBL" id="BGPR01077759">
    <property type="protein sequence ID" value="GBL67245.1"/>
    <property type="molecule type" value="Genomic_DNA"/>
</dbReference>
<accession>A0A4Y1ZU99</accession>
<keyword evidence="2" id="KW-1185">Reference proteome</keyword>
<dbReference type="Proteomes" id="UP000499080">
    <property type="component" value="Unassembled WGS sequence"/>
</dbReference>
<reference evidence="1 2" key="1">
    <citation type="journal article" date="2019" name="Sci. Rep.">
        <title>Orb-weaving spider Araneus ventricosus genome elucidates the spidroin gene catalogue.</title>
        <authorList>
            <person name="Kono N."/>
            <person name="Nakamura H."/>
            <person name="Ohtoshi R."/>
            <person name="Moran D.A.P."/>
            <person name="Shinohara A."/>
            <person name="Yoshida Y."/>
            <person name="Fujiwara M."/>
            <person name="Mori M."/>
            <person name="Tomita M."/>
            <person name="Arakawa K."/>
        </authorList>
    </citation>
    <scope>NUCLEOTIDE SEQUENCE [LARGE SCALE GENOMIC DNA]</scope>
</reference>
<proteinExistence type="predicted"/>
<name>A0A4Y1ZU99_ARAVE</name>
<organism evidence="1 2">
    <name type="scientific">Araneus ventricosus</name>
    <name type="common">Orbweaver spider</name>
    <name type="synonym">Epeira ventricosa</name>
    <dbReference type="NCBI Taxonomy" id="182803"/>
    <lineage>
        <taxon>Eukaryota</taxon>
        <taxon>Metazoa</taxon>
        <taxon>Ecdysozoa</taxon>
        <taxon>Arthropoda</taxon>
        <taxon>Chelicerata</taxon>
        <taxon>Arachnida</taxon>
        <taxon>Araneae</taxon>
        <taxon>Araneomorphae</taxon>
        <taxon>Entelegynae</taxon>
        <taxon>Araneoidea</taxon>
        <taxon>Araneidae</taxon>
        <taxon>Araneus</taxon>
    </lineage>
</organism>
<sequence length="99" mass="11229">MCHCNTCKKSDEKNLCLCKRQQVYMRRWDPPQLPMSAKRSGNSRQPIGFLQASVRVQAPTVLYTLLMECCRPVSNRSTGIGVRARGLRKNSTVKVFVQA</sequence>
<evidence type="ECO:0000313" key="1">
    <source>
        <dbReference type="EMBL" id="GBL67245.1"/>
    </source>
</evidence>
<comment type="caution">
    <text evidence="1">The sequence shown here is derived from an EMBL/GenBank/DDBJ whole genome shotgun (WGS) entry which is preliminary data.</text>
</comment>
<protein>
    <submittedName>
        <fullName evidence="1">Uncharacterized protein</fullName>
    </submittedName>
</protein>
<gene>
    <name evidence="1" type="ORF">AVEN_151137_1</name>
</gene>